<keyword evidence="4 8" id="KW-0812">Transmembrane</keyword>
<keyword evidence="3 8" id="KW-0337">GPI-anchor biosynthesis</keyword>
<feature type="transmembrane region" description="Helical" evidence="8">
    <location>
        <begin position="174"/>
        <end position="195"/>
    </location>
</feature>
<keyword evidence="5 8" id="KW-0732">Signal</keyword>
<dbReference type="AlphaFoldDB" id="A0A6J2K2D2"/>
<comment type="similarity">
    <text evidence="2 8">Belongs to the PGAP3 family.</text>
</comment>
<evidence type="ECO:0000256" key="4">
    <source>
        <dbReference type="ARBA" id="ARBA00022692"/>
    </source>
</evidence>
<feature type="transmembrane region" description="Helical" evidence="8">
    <location>
        <begin position="202"/>
        <end position="221"/>
    </location>
</feature>
<protein>
    <recommendedName>
        <fullName evidence="8">Post-GPI attachment to proteins factor 3</fullName>
    </recommendedName>
</protein>
<evidence type="ECO:0000256" key="6">
    <source>
        <dbReference type="ARBA" id="ARBA00022989"/>
    </source>
</evidence>
<organism evidence="9 10">
    <name type="scientific">Bombyx mandarina</name>
    <name type="common">Wild silk moth</name>
    <name type="synonym">Wild silkworm</name>
    <dbReference type="NCBI Taxonomy" id="7092"/>
    <lineage>
        <taxon>Eukaryota</taxon>
        <taxon>Metazoa</taxon>
        <taxon>Ecdysozoa</taxon>
        <taxon>Arthropoda</taxon>
        <taxon>Hexapoda</taxon>
        <taxon>Insecta</taxon>
        <taxon>Pterygota</taxon>
        <taxon>Neoptera</taxon>
        <taxon>Endopterygota</taxon>
        <taxon>Lepidoptera</taxon>
        <taxon>Glossata</taxon>
        <taxon>Ditrysia</taxon>
        <taxon>Bombycoidea</taxon>
        <taxon>Bombycidae</taxon>
        <taxon>Bombycinae</taxon>
        <taxon>Bombyx</taxon>
    </lineage>
</organism>
<dbReference type="GO" id="GO:0016788">
    <property type="term" value="F:hydrolase activity, acting on ester bonds"/>
    <property type="evidence" value="ECO:0007669"/>
    <property type="project" value="TreeGrafter"/>
</dbReference>
<feature type="chain" id="PRO_5027137053" description="Post-GPI attachment to proteins factor 3" evidence="8">
    <location>
        <begin position="24"/>
        <end position="324"/>
    </location>
</feature>
<keyword evidence="6 8" id="KW-1133">Transmembrane helix</keyword>
<evidence type="ECO:0000313" key="9">
    <source>
        <dbReference type="Proteomes" id="UP000504629"/>
    </source>
</evidence>
<dbReference type="PANTHER" id="PTHR13148:SF0">
    <property type="entry name" value="POST-GPI ATTACHMENT TO PROTEINS FACTOR 3"/>
    <property type="match status" value="1"/>
</dbReference>
<dbReference type="RefSeq" id="XP_028035828.1">
    <property type="nucleotide sequence ID" value="XM_028180027.1"/>
</dbReference>
<dbReference type="GO" id="GO:0006506">
    <property type="term" value="P:GPI anchor biosynthetic process"/>
    <property type="evidence" value="ECO:0007669"/>
    <property type="project" value="UniProtKB-KW"/>
</dbReference>
<keyword evidence="7 8" id="KW-0472">Membrane</keyword>
<dbReference type="PANTHER" id="PTHR13148">
    <property type="entry name" value="PER1-RELATED"/>
    <property type="match status" value="1"/>
</dbReference>
<dbReference type="InterPro" id="IPR007217">
    <property type="entry name" value="Per1-like"/>
</dbReference>
<dbReference type="OrthoDB" id="419770at2759"/>
<evidence type="ECO:0000313" key="10">
    <source>
        <dbReference type="RefSeq" id="XP_028035828.1"/>
    </source>
</evidence>
<evidence type="ECO:0000256" key="8">
    <source>
        <dbReference type="RuleBase" id="RU365066"/>
    </source>
</evidence>
<evidence type="ECO:0000256" key="2">
    <source>
        <dbReference type="ARBA" id="ARBA00006387"/>
    </source>
</evidence>
<keyword evidence="9" id="KW-1185">Reference proteome</keyword>
<proteinExistence type="inferred from homology"/>
<dbReference type="CTD" id="93210"/>
<evidence type="ECO:0000256" key="1">
    <source>
        <dbReference type="ARBA" id="ARBA00004127"/>
    </source>
</evidence>
<dbReference type="GeneID" id="114247156"/>
<sequence>MGSLKITLVTVFILSCKLSQLSASEGDRLYIYKDCLKRCISRNCDENGLLFRQNTTIQQDFWCRLFSWRCIDECKYHCMWSAVKKLENAGRQVVKFHGKWPFKRIMGMQEPASVFASLLNLLANAYMYSKLRTEFSIKSRPMVLLWHLFALVCMNAWVWSMVFHTRDTPFTEFMDYTCALSMVMGLYVAAVVRILHSQKKIVATLLTGSLLYFATHVRLLATGVVDYDYNMTVNVIFGAVGSFIWLVYAGYLSARGSRYSSRMLWFVTCSAVVLPLELLDFPPVRRAWDAHAVWHLSTAPLPLLFYQFVIEDLRYTQSRQDKLL</sequence>
<dbReference type="KEGG" id="bman:114247156"/>
<keyword evidence="8" id="KW-0333">Golgi apparatus</keyword>
<feature type="transmembrane region" description="Helical" evidence="8">
    <location>
        <begin position="233"/>
        <end position="251"/>
    </location>
</feature>
<name>A0A6J2K2D2_BOMMA</name>
<feature type="signal peptide" evidence="8">
    <location>
        <begin position="1"/>
        <end position="23"/>
    </location>
</feature>
<comment type="subcellular location">
    <subcellularLocation>
        <location evidence="1">Endomembrane system</location>
        <topology evidence="1">Multi-pass membrane protein</topology>
    </subcellularLocation>
    <subcellularLocation>
        <location evidence="8">Golgi apparatus membrane</location>
        <topology evidence="8">Multi-pass membrane protein</topology>
    </subcellularLocation>
</comment>
<dbReference type="Proteomes" id="UP000504629">
    <property type="component" value="Unplaced"/>
</dbReference>
<accession>A0A6J2K2D2</accession>
<gene>
    <name evidence="10" type="primary">LOC114247156</name>
</gene>
<dbReference type="GO" id="GO:0005789">
    <property type="term" value="C:endoplasmic reticulum membrane"/>
    <property type="evidence" value="ECO:0007669"/>
    <property type="project" value="TreeGrafter"/>
</dbReference>
<feature type="transmembrane region" description="Helical" evidence="8">
    <location>
        <begin position="112"/>
        <end position="131"/>
    </location>
</feature>
<comment type="function">
    <text evidence="8">Involved in the lipid remodeling steps of GPI-anchor maturation.</text>
</comment>
<evidence type="ECO:0000256" key="5">
    <source>
        <dbReference type="ARBA" id="ARBA00022729"/>
    </source>
</evidence>
<reference evidence="10" key="1">
    <citation type="submission" date="2025-08" db="UniProtKB">
        <authorList>
            <consortium name="RefSeq"/>
        </authorList>
    </citation>
    <scope>IDENTIFICATION</scope>
    <source>
        <tissue evidence="10">Silk gland</tissue>
    </source>
</reference>
<dbReference type="GO" id="GO:0000139">
    <property type="term" value="C:Golgi membrane"/>
    <property type="evidence" value="ECO:0007669"/>
    <property type="project" value="UniProtKB-SubCell"/>
</dbReference>
<evidence type="ECO:0000256" key="7">
    <source>
        <dbReference type="ARBA" id="ARBA00023136"/>
    </source>
</evidence>
<feature type="transmembrane region" description="Helical" evidence="8">
    <location>
        <begin position="143"/>
        <end position="162"/>
    </location>
</feature>
<dbReference type="PROSITE" id="PS51257">
    <property type="entry name" value="PROKAR_LIPOPROTEIN"/>
    <property type="match status" value="1"/>
</dbReference>
<comment type="caution">
    <text evidence="8">Lacks conserved residue(s) required for the propagation of feature annotation.</text>
</comment>
<dbReference type="Pfam" id="PF04080">
    <property type="entry name" value="Per1"/>
    <property type="match status" value="1"/>
</dbReference>
<evidence type="ECO:0000256" key="3">
    <source>
        <dbReference type="ARBA" id="ARBA00022502"/>
    </source>
</evidence>